<keyword evidence="2" id="KW-0614">Plasmid</keyword>
<sequence>MSNRIPENTNVEAKITRWLYMKDVMTFLIVFVGSYILQAIRIVPESATLYMNILQLIVILTLMIRPFATNPKRRSLRVFWITVRKDRNVYAEIPYEMIEKDKEVTNHGNVQNATRNYKDFL</sequence>
<keyword evidence="1" id="KW-0472">Membrane</keyword>
<dbReference type="Pfam" id="PF17332">
    <property type="entry name" value="DUF5592"/>
    <property type="match status" value="1"/>
</dbReference>
<dbReference type="EMBL" id="KX086582">
    <property type="protein sequence ID" value="AOF44152.1"/>
    <property type="molecule type" value="Genomic_DNA"/>
</dbReference>
<accession>A0A1B3ISV9</accession>
<evidence type="ECO:0000313" key="2">
    <source>
        <dbReference type="EMBL" id="AOF44152.1"/>
    </source>
</evidence>
<protein>
    <submittedName>
        <fullName evidence="2">Uncharacterized protein</fullName>
    </submittedName>
</protein>
<organism evidence="2">
    <name type="scientific">Staphylococcus aureus</name>
    <dbReference type="NCBI Taxonomy" id="1280"/>
    <lineage>
        <taxon>Bacteria</taxon>
        <taxon>Bacillati</taxon>
        <taxon>Bacillota</taxon>
        <taxon>Bacilli</taxon>
        <taxon>Bacillales</taxon>
        <taxon>Staphylococcaceae</taxon>
        <taxon>Staphylococcus</taxon>
    </lineage>
</organism>
<reference evidence="2" key="1">
    <citation type="submission" date="2016-04" db="EMBL/GenBank/DDBJ databases">
        <title>Sequencing of conjugative plasmid pWBG637.</title>
        <authorList>
            <person name="Ramsay J.P."/>
        </authorList>
    </citation>
    <scope>NUCLEOTIDE SEQUENCE</scope>
    <source>
        <strain evidence="2">WBG1024</strain>
        <plasmid evidence="2">pWBG637</plasmid>
    </source>
</reference>
<keyword evidence="1" id="KW-0812">Transmembrane</keyword>
<dbReference type="AlphaFoldDB" id="A0A1B3ISV9"/>
<feature type="transmembrane region" description="Helical" evidence="1">
    <location>
        <begin position="24"/>
        <end position="43"/>
    </location>
</feature>
<dbReference type="InterPro" id="IPR020275">
    <property type="entry name" value="DUF5592"/>
</dbReference>
<feature type="transmembrane region" description="Helical" evidence="1">
    <location>
        <begin position="49"/>
        <end position="68"/>
    </location>
</feature>
<name>A0A1B3ISV9_STAAU</name>
<proteinExistence type="predicted"/>
<dbReference type="RefSeq" id="WP_172687395.1">
    <property type="nucleotide sequence ID" value="NZ_KX086582.1"/>
</dbReference>
<gene>
    <name evidence="2" type="ORF">pWBG637_00026</name>
</gene>
<evidence type="ECO:0000256" key="1">
    <source>
        <dbReference type="SAM" id="Phobius"/>
    </source>
</evidence>
<geneLocation type="plasmid" evidence="2">
    <name>pWBG637</name>
</geneLocation>
<keyword evidence="1" id="KW-1133">Transmembrane helix</keyword>